<proteinExistence type="predicted"/>
<evidence type="ECO:0000313" key="3">
    <source>
        <dbReference type="Proteomes" id="UP001501243"/>
    </source>
</evidence>
<dbReference type="RefSeq" id="WP_208130358.1">
    <property type="nucleotide sequence ID" value="NZ_BAABGQ010000003.1"/>
</dbReference>
<evidence type="ECO:0000259" key="1">
    <source>
        <dbReference type="Pfam" id="PF06439"/>
    </source>
</evidence>
<gene>
    <name evidence="2" type="ORF">GCM10023172_03830</name>
</gene>
<comment type="caution">
    <text evidence="2">The sequence shown here is derived from an EMBL/GenBank/DDBJ whole genome shotgun (WGS) entry which is preliminary data.</text>
</comment>
<dbReference type="Proteomes" id="UP001501243">
    <property type="component" value="Unassembled WGS sequence"/>
</dbReference>
<dbReference type="EMBL" id="BAABGQ010000003">
    <property type="protein sequence ID" value="GAA4494158.1"/>
    <property type="molecule type" value="Genomic_DNA"/>
</dbReference>
<evidence type="ECO:0000313" key="2">
    <source>
        <dbReference type="EMBL" id="GAA4494158.1"/>
    </source>
</evidence>
<dbReference type="InterPro" id="IPR010496">
    <property type="entry name" value="AL/BT2_dom"/>
</dbReference>
<sequence length="266" mass="28957">MSLLTSRWPLYAALGLAGLLSLGWLRPSPSASLAARPAFASSRPNTLTAAERRAGWQLLFDGRTTQGWRSAKGPEFPTHGWRVADGTLTTLAADGKESANGGDIITREMYSAFDFSFEFQLTPGANSGLIYFVTLAEQTPGSPIGLEYQLLDDARHPDAQLGHNGNRTLASLYDLIPAVKPAACQRPIGAWNVGRVVVYPNNHVEHYLNGVKVLEYDRGSAAFRSLVAGSKYHVWPGFGEAPAGHLLLQDHGFQVSFRSLKIRPLR</sequence>
<dbReference type="Pfam" id="PF06439">
    <property type="entry name" value="3keto-disac_hyd"/>
    <property type="match status" value="1"/>
</dbReference>
<keyword evidence="3" id="KW-1185">Reference proteome</keyword>
<organism evidence="2 3">
    <name type="scientific">Hymenobacter ginsengisoli</name>
    <dbReference type="NCBI Taxonomy" id="1051626"/>
    <lineage>
        <taxon>Bacteria</taxon>
        <taxon>Pseudomonadati</taxon>
        <taxon>Bacteroidota</taxon>
        <taxon>Cytophagia</taxon>
        <taxon>Cytophagales</taxon>
        <taxon>Hymenobacteraceae</taxon>
        <taxon>Hymenobacter</taxon>
    </lineage>
</organism>
<protein>
    <recommendedName>
        <fullName evidence="1">3-keto-alpha-glucoside-1,2-lyase/3-keto-2-hydroxy-glucal hydratase domain-containing protein</fullName>
    </recommendedName>
</protein>
<accession>A0ABP8Q011</accession>
<dbReference type="Gene3D" id="2.60.120.560">
    <property type="entry name" value="Exo-inulinase, domain 1"/>
    <property type="match status" value="1"/>
</dbReference>
<reference evidence="3" key="1">
    <citation type="journal article" date="2019" name="Int. J. Syst. Evol. Microbiol.">
        <title>The Global Catalogue of Microorganisms (GCM) 10K type strain sequencing project: providing services to taxonomists for standard genome sequencing and annotation.</title>
        <authorList>
            <consortium name="The Broad Institute Genomics Platform"/>
            <consortium name="The Broad Institute Genome Sequencing Center for Infectious Disease"/>
            <person name="Wu L."/>
            <person name="Ma J."/>
        </authorList>
    </citation>
    <scope>NUCLEOTIDE SEQUENCE [LARGE SCALE GENOMIC DNA]</scope>
    <source>
        <strain evidence="3">JCM 17841</strain>
    </source>
</reference>
<name>A0ABP8Q011_9BACT</name>
<feature type="domain" description="3-keto-alpha-glucoside-1,2-lyase/3-keto-2-hydroxy-glucal hydratase" evidence="1">
    <location>
        <begin position="55"/>
        <end position="263"/>
    </location>
</feature>